<organism evidence="1 2">
    <name type="scientific">Dentiscutata heterogama</name>
    <dbReference type="NCBI Taxonomy" id="1316150"/>
    <lineage>
        <taxon>Eukaryota</taxon>
        <taxon>Fungi</taxon>
        <taxon>Fungi incertae sedis</taxon>
        <taxon>Mucoromycota</taxon>
        <taxon>Glomeromycotina</taxon>
        <taxon>Glomeromycetes</taxon>
        <taxon>Diversisporales</taxon>
        <taxon>Gigasporaceae</taxon>
        <taxon>Dentiscutata</taxon>
    </lineage>
</organism>
<comment type="caution">
    <text evidence="1">The sequence shown here is derived from an EMBL/GenBank/DDBJ whole genome shotgun (WGS) entry which is preliminary data.</text>
</comment>
<sequence length="135" mass="15535">MFSSSSHPTLGDLYLIFTTINRSLEEIINNTIEETTPKLITIAMSIKLDEYWQKLDQSSFMIALLDPNIKLSLYDLGKQHKAQQYIENLYSKYIISNASSLFQTDTLKLTSCDYFKKAFRGPFNSPGITSELRNY</sequence>
<evidence type="ECO:0000313" key="2">
    <source>
        <dbReference type="Proteomes" id="UP000789702"/>
    </source>
</evidence>
<dbReference type="Proteomes" id="UP000789702">
    <property type="component" value="Unassembled WGS sequence"/>
</dbReference>
<evidence type="ECO:0000313" key="1">
    <source>
        <dbReference type="EMBL" id="CAG8448272.1"/>
    </source>
</evidence>
<gene>
    <name evidence="1" type="ORF">DHETER_LOCUS692</name>
</gene>
<dbReference type="EMBL" id="CAJVPU010000372">
    <property type="protein sequence ID" value="CAG8448272.1"/>
    <property type="molecule type" value="Genomic_DNA"/>
</dbReference>
<keyword evidence="2" id="KW-1185">Reference proteome</keyword>
<name>A0ACA9K2F8_9GLOM</name>
<protein>
    <submittedName>
        <fullName evidence="1">9328_t:CDS:1</fullName>
    </submittedName>
</protein>
<reference evidence="1" key="1">
    <citation type="submission" date="2021-06" db="EMBL/GenBank/DDBJ databases">
        <authorList>
            <person name="Kallberg Y."/>
            <person name="Tangrot J."/>
            <person name="Rosling A."/>
        </authorList>
    </citation>
    <scope>NUCLEOTIDE SEQUENCE</scope>
    <source>
        <strain evidence="1">IL203A</strain>
    </source>
</reference>
<proteinExistence type="predicted"/>
<accession>A0ACA9K2F8</accession>